<dbReference type="InterPro" id="IPR036864">
    <property type="entry name" value="Zn2-C6_fun-type_DNA-bd_sf"/>
</dbReference>
<evidence type="ECO:0000313" key="5">
    <source>
        <dbReference type="Proteomes" id="UP001174694"/>
    </source>
</evidence>
<evidence type="ECO:0000256" key="2">
    <source>
        <dbReference type="SAM" id="MobiDB-lite"/>
    </source>
</evidence>
<reference evidence="4" key="1">
    <citation type="submission" date="2022-07" db="EMBL/GenBank/DDBJ databases">
        <title>Fungi with potential for degradation of polypropylene.</title>
        <authorList>
            <person name="Gostincar C."/>
        </authorList>
    </citation>
    <scope>NUCLEOTIDE SEQUENCE</scope>
    <source>
        <strain evidence="4">EXF-13308</strain>
    </source>
</reference>
<dbReference type="GO" id="GO:0000981">
    <property type="term" value="F:DNA-binding transcription factor activity, RNA polymerase II-specific"/>
    <property type="evidence" value="ECO:0007669"/>
    <property type="project" value="InterPro"/>
</dbReference>
<dbReference type="GO" id="GO:0008270">
    <property type="term" value="F:zinc ion binding"/>
    <property type="evidence" value="ECO:0007669"/>
    <property type="project" value="InterPro"/>
</dbReference>
<dbReference type="PROSITE" id="PS50048">
    <property type="entry name" value="ZN2_CY6_FUNGAL_2"/>
    <property type="match status" value="1"/>
</dbReference>
<feature type="region of interest" description="Disordered" evidence="2">
    <location>
        <begin position="371"/>
        <end position="412"/>
    </location>
</feature>
<dbReference type="Proteomes" id="UP001174694">
    <property type="component" value="Unassembled WGS sequence"/>
</dbReference>
<dbReference type="EMBL" id="JANBVO010000042">
    <property type="protein sequence ID" value="KAJ9134599.1"/>
    <property type="molecule type" value="Genomic_DNA"/>
</dbReference>
<feature type="compositionally biased region" description="Polar residues" evidence="2">
    <location>
        <begin position="371"/>
        <end position="383"/>
    </location>
</feature>
<gene>
    <name evidence="4" type="ORF">NKR23_g10012</name>
</gene>
<dbReference type="SMART" id="SM00066">
    <property type="entry name" value="GAL4"/>
    <property type="match status" value="1"/>
</dbReference>
<feature type="compositionally biased region" description="Polar residues" evidence="2">
    <location>
        <begin position="202"/>
        <end position="219"/>
    </location>
</feature>
<accession>A0AA38R5V0</accession>
<dbReference type="CDD" id="cd00067">
    <property type="entry name" value="GAL4"/>
    <property type="match status" value="1"/>
</dbReference>
<feature type="region of interest" description="Disordered" evidence="2">
    <location>
        <begin position="581"/>
        <end position="606"/>
    </location>
</feature>
<feature type="compositionally biased region" description="Acidic residues" evidence="2">
    <location>
        <begin position="442"/>
        <end position="453"/>
    </location>
</feature>
<proteinExistence type="predicted"/>
<feature type="compositionally biased region" description="Polar residues" evidence="2">
    <location>
        <begin position="513"/>
        <end position="529"/>
    </location>
</feature>
<feature type="compositionally biased region" description="Low complexity" evidence="2">
    <location>
        <begin position="386"/>
        <end position="400"/>
    </location>
</feature>
<dbReference type="SUPFAM" id="SSF57701">
    <property type="entry name" value="Zn2/Cys6 DNA-binding domain"/>
    <property type="match status" value="1"/>
</dbReference>
<protein>
    <submittedName>
        <fullName evidence="4">C6 finger domain-containing protein</fullName>
    </submittedName>
</protein>
<evidence type="ECO:0000259" key="3">
    <source>
        <dbReference type="PROSITE" id="PS50048"/>
    </source>
</evidence>
<dbReference type="InterPro" id="IPR001138">
    <property type="entry name" value="Zn2Cys6_DnaBD"/>
</dbReference>
<feature type="region of interest" description="Disordered" evidence="2">
    <location>
        <begin position="1"/>
        <end position="23"/>
    </location>
</feature>
<feature type="domain" description="Zn(2)-C6 fungal-type" evidence="3">
    <location>
        <begin position="548"/>
        <end position="580"/>
    </location>
</feature>
<evidence type="ECO:0000256" key="1">
    <source>
        <dbReference type="ARBA" id="ARBA00023242"/>
    </source>
</evidence>
<keyword evidence="5" id="KW-1185">Reference proteome</keyword>
<name>A0AA38R5V0_9PEZI</name>
<evidence type="ECO:0000313" key="4">
    <source>
        <dbReference type="EMBL" id="KAJ9134599.1"/>
    </source>
</evidence>
<dbReference type="AlphaFoldDB" id="A0AA38R5V0"/>
<comment type="caution">
    <text evidence="4">The sequence shown here is derived from an EMBL/GenBank/DDBJ whole genome shotgun (WGS) entry which is preliminary data.</text>
</comment>
<feature type="compositionally biased region" description="Polar residues" evidence="2">
    <location>
        <begin position="467"/>
        <end position="484"/>
    </location>
</feature>
<organism evidence="4 5">
    <name type="scientific">Pleurostoma richardsiae</name>
    <dbReference type="NCBI Taxonomy" id="41990"/>
    <lineage>
        <taxon>Eukaryota</taxon>
        <taxon>Fungi</taxon>
        <taxon>Dikarya</taxon>
        <taxon>Ascomycota</taxon>
        <taxon>Pezizomycotina</taxon>
        <taxon>Sordariomycetes</taxon>
        <taxon>Sordariomycetidae</taxon>
        <taxon>Calosphaeriales</taxon>
        <taxon>Pleurostomataceae</taxon>
        <taxon>Pleurostoma</taxon>
    </lineage>
</organism>
<sequence>MEFAPTLSPANPGKVPVSPRPTPKSVKFELVSPESPQYRARLPMRVQIYPHDTTDSIVTTVKNFYGLYSSPTTSKGVSFEDEQGNTLIARYENFRNNMVVYVRVIEEPTPAPAAFGPQPYQPTPVGAQPYYTADGLPLPVPQQYGQHISRPTSRTSRRRSPSPHDPSGRRSASVSTNGKKARSRSSKARGPGSQHAGDAYSDNMNGYSSGDNAPGSVSSKNKDHISNTEISVDNIVEGGRRKRPKFESSELPLFAPPQMPAATSNPSVSPARRSEHQRPPLPFMNPGQNPFTNPRPLPSPQSYTNGYAISGMYATPTADTRRNRGSIGYPAGAGSGMGLLVTPDPTVGSCMSEEDKDVAIQLMRLGEMSNISHGRTSASTLDDTFSGRADAASSTGATSESESDSEDEHPARKQKLDYLGNSKKILPTTETHFLPHGGSDVSDNDADYSDGPEEGSMAAPKIHGIQMKSTVQNGTKPRSQSSGTKVKANKASKPKTTGPKIKKPSAVPGGPMSPTSLPASRKPSISSNAAFAIPAGEDDQPDLSTKPRCQRCRKSKKGCDRQRPCGRCRDAGIPAELCISEDEGNGRKGRYGRHMGVPIKKEDVPPPHALLPAAPIAAAPLVAAKDKKRKR</sequence>
<feature type="region of interest" description="Disordered" evidence="2">
    <location>
        <begin position="125"/>
        <end position="277"/>
    </location>
</feature>
<keyword evidence="1" id="KW-0539">Nucleus</keyword>
<feature type="region of interest" description="Disordered" evidence="2">
    <location>
        <begin position="429"/>
        <end position="548"/>
    </location>
</feature>